<sequence length="464" mass="51333">MFTLNPGDPAPLYQQLYQQIRERILSGKLPAHSRLPSVRELAAELAVSRNTVEGAFQELLAEGYVYSRSRSGYFISALDPEAAPQALPKRPRDRRPLPGKAESCRFDFHPARLDPQSFPAALWRRCLLSALRAGSGDLAQYGDPQGEWGLRCNIQRYLERSRGVLCDPGQILVCAGLQQSLDIVAQLVRGLHLSVAVENPGYHLPRDIFRNHGFAVIPVEVGTAGLDLDALRASAGTIAYITPSHQLPLGHVMPVANRLKLIDWAEKGGNLVIEDDYDSELRYQGRPIPSLQGLRPQGNIVYLGTFSKVLSPALRLSYMVLPPGLLAAYRRLFRNYQPAVPLLEQRAMAAFMEQGHWERHVRRMRIFYKKKHDVMLRAIERHFGPRAKVVGQGAGLHVVLQLTDCLPGEAEILQRAGQEGIRILPLSDFYAAGEPCGITLLLGFGGLSAADIEQGIGLLARLCP</sequence>
<dbReference type="SMART" id="SM00345">
    <property type="entry name" value="HTH_GNTR"/>
    <property type="match status" value="1"/>
</dbReference>
<evidence type="ECO:0000313" key="7">
    <source>
        <dbReference type="EMBL" id="BCR05666.1"/>
    </source>
</evidence>
<keyword evidence="2" id="KW-0663">Pyridoxal phosphate</keyword>
<keyword evidence="3" id="KW-0805">Transcription regulation</keyword>
<dbReference type="PRINTS" id="PR00035">
    <property type="entry name" value="HTHGNTR"/>
</dbReference>
<evidence type="ECO:0000256" key="2">
    <source>
        <dbReference type="ARBA" id="ARBA00022898"/>
    </source>
</evidence>
<dbReference type="PANTHER" id="PTHR46577:SF1">
    <property type="entry name" value="HTH-TYPE TRANSCRIPTIONAL REGULATORY PROTEIN GABR"/>
    <property type="match status" value="1"/>
</dbReference>
<evidence type="ECO:0000256" key="5">
    <source>
        <dbReference type="ARBA" id="ARBA00023163"/>
    </source>
</evidence>
<evidence type="ECO:0000313" key="8">
    <source>
        <dbReference type="Proteomes" id="UP001319827"/>
    </source>
</evidence>
<evidence type="ECO:0000256" key="1">
    <source>
        <dbReference type="ARBA" id="ARBA00005384"/>
    </source>
</evidence>
<proteinExistence type="inferred from homology"/>
<dbReference type="InterPro" id="IPR036388">
    <property type="entry name" value="WH-like_DNA-bd_sf"/>
</dbReference>
<keyword evidence="4" id="KW-0238">DNA-binding</keyword>
<dbReference type="SUPFAM" id="SSF46785">
    <property type="entry name" value="Winged helix' DNA-binding domain"/>
    <property type="match status" value="1"/>
</dbReference>
<keyword evidence="5" id="KW-0804">Transcription</keyword>
<dbReference type="InterPro" id="IPR036390">
    <property type="entry name" value="WH_DNA-bd_sf"/>
</dbReference>
<organism evidence="7 8">
    <name type="scientific">Desulfuromonas versatilis</name>
    <dbReference type="NCBI Taxonomy" id="2802975"/>
    <lineage>
        <taxon>Bacteria</taxon>
        <taxon>Pseudomonadati</taxon>
        <taxon>Thermodesulfobacteriota</taxon>
        <taxon>Desulfuromonadia</taxon>
        <taxon>Desulfuromonadales</taxon>
        <taxon>Desulfuromonadaceae</taxon>
        <taxon>Desulfuromonas</taxon>
    </lineage>
</organism>
<evidence type="ECO:0000256" key="4">
    <source>
        <dbReference type="ARBA" id="ARBA00023125"/>
    </source>
</evidence>
<dbReference type="CDD" id="cd07377">
    <property type="entry name" value="WHTH_GntR"/>
    <property type="match status" value="1"/>
</dbReference>
<evidence type="ECO:0000259" key="6">
    <source>
        <dbReference type="PROSITE" id="PS50949"/>
    </source>
</evidence>
<dbReference type="InterPro" id="IPR051446">
    <property type="entry name" value="HTH_trans_reg/aminotransferase"/>
</dbReference>
<dbReference type="Pfam" id="PF00155">
    <property type="entry name" value="Aminotran_1_2"/>
    <property type="match status" value="1"/>
</dbReference>
<dbReference type="Pfam" id="PF00392">
    <property type="entry name" value="GntR"/>
    <property type="match status" value="1"/>
</dbReference>
<dbReference type="PROSITE" id="PS50949">
    <property type="entry name" value="HTH_GNTR"/>
    <property type="match status" value="1"/>
</dbReference>
<dbReference type="InterPro" id="IPR000524">
    <property type="entry name" value="Tscrpt_reg_HTH_GntR"/>
</dbReference>
<gene>
    <name evidence="7" type="ORF">DESUT3_27350</name>
</gene>
<feature type="domain" description="HTH gntR-type" evidence="6">
    <location>
        <begin position="10"/>
        <end position="78"/>
    </location>
</feature>
<name>A0ABM8HX37_9BACT</name>
<dbReference type="SUPFAM" id="SSF53383">
    <property type="entry name" value="PLP-dependent transferases"/>
    <property type="match status" value="1"/>
</dbReference>
<comment type="similarity">
    <text evidence="1">In the C-terminal section; belongs to the class-I pyridoxal-phosphate-dependent aminotransferase family.</text>
</comment>
<dbReference type="RefSeq" id="WP_221249074.1">
    <property type="nucleotide sequence ID" value="NZ_AP024355.1"/>
</dbReference>
<dbReference type="CDD" id="cd00609">
    <property type="entry name" value="AAT_like"/>
    <property type="match status" value="1"/>
</dbReference>
<reference evidence="7 8" key="2">
    <citation type="journal article" date="2021" name="Int. J. Syst. Evol. Microbiol.">
        <title>Isolation and Polyphasic Characterization of Desulfuromonas versatilis sp. Nov., an Electrogenic Bacteria Capable of Versatile Metabolism Isolated from a Graphene Oxide-Reducing Enrichment Culture.</title>
        <authorList>
            <person name="Xie L."/>
            <person name="Yoshida N."/>
            <person name="Ishii S."/>
            <person name="Meng L."/>
        </authorList>
    </citation>
    <scope>NUCLEOTIDE SEQUENCE [LARGE SCALE GENOMIC DNA]</scope>
    <source>
        <strain evidence="7 8">NIT-T3</strain>
    </source>
</reference>
<dbReference type="InterPro" id="IPR004839">
    <property type="entry name" value="Aminotransferase_I/II_large"/>
</dbReference>
<dbReference type="Gene3D" id="1.10.10.10">
    <property type="entry name" value="Winged helix-like DNA-binding domain superfamily/Winged helix DNA-binding domain"/>
    <property type="match status" value="1"/>
</dbReference>
<dbReference type="InterPro" id="IPR015421">
    <property type="entry name" value="PyrdxlP-dep_Trfase_major"/>
</dbReference>
<dbReference type="EMBL" id="AP024355">
    <property type="protein sequence ID" value="BCR05666.1"/>
    <property type="molecule type" value="Genomic_DNA"/>
</dbReference>
<dbReference type="InterPro" id="IPR015424">
    <property type="entry name" value="PyrdxlP-dep_Trfase"/>
</dbReference>
<keyword evidence="8" id="KW-1185">Reference proteome</keyword>
<protein>
    <submittedName>
        <fullName evidence="7">GntR family transcriptional regulator</fullName>
    </submittedName>
</protein>
<evidence type="ECO:0000256" key="3">
    <source>
        <dbReference type="ARBA" id="ARBA00023015"/>
    </source>
</evidence>
<accession>A0ABM8HX37</accession>
<dbReference type="Gene3D" id="3.40.640.10">
    <property type="entry name" value="Type I PLP-dependent aspartate aminotransferase-like (Major domain)"/>
    <property type="match status" value="1"/>
</dbReference>
<dbReference type="Proteomes" id="UP001319827">
    <property type="component" value="Chromosome"/>
</dbReference>
<dbReference type="PANTHER" id="PTHR46577">
    <property type="entry name" value="HTH-TYPE TRANSCRIPTIONAL REGULATORY PROTEIN GABR"/>
    <property type="match status" value="1"/>
</dbReference>
<reference evidence="7 8" key="1">
    <citation type="journal article" date="2016" name="C (Basel)">
        <title>Selective Growth of and Electricity Production by Marine Exoelectrogenic Bacteria in Self-Aggregated Hydrogel of Microbially Reduced Graphene Oxide.</title>
        <authorList>
            <person name="Yoshida N."/>
            <person name="Goto Y."/>
            <person name="Miyata Y."/>
        </authorList>
    </citation>
    <scope>NUCLEOTIDE SEQUENCE [LARGE SCALE GENOMIC DNA]</scope>
    <source>
        <strain evidence="7 8">NIT-T3</strain>
    </source>
</reference>